<dbReference type="EMBL" id="CP017755">
    <property type="protein sequence ID" value="AOZ09734.1"/>
    <property type="molecule type" value="Genomic_DNA"/>
</dbReference>
<dbReference type="InterPro" id="IPR019587">
    <property type="entry name" value="Polyketide_cyclase/dehydratase"/>
</dbReference>
<dbReference type="PROSITE" id="PS51257">
    <property type="entry name" value="PROKAR_LIPOPROTEIN"/>
    <property type="match status" value="1"/>
</dbReference>
<dbReference type="InterPro" id="IPR023393">
    <property type="entry name" value="START-like_dom_sf"/>
</dbReference>
<accession>A0ABM6FD64</accession>
<dbReference type="RefSeq" id="WP_071019408.1">
    <property type="nucleotide sequence ID" value="NZ_CP017755.1"/>
</dbReference>
<proteinExistence type="predicted"/>
<sequence>MPLRKAWVLGVAVLCAAAAACLLPLPWDLTTQVHNEVVIARSAQHVFDYVTTPAHWPDWHPSSLAVSGATGHPLQPGEQVSETFRVAGRSGVVVWTVTARQRPAFWAIAGTIEGRPAGTVAYTLREEGDQTRFSRDFRYRSPTLGFAILNQLVLRRRVEAESAEAVVRLKARLEGMGG</sequence>
<dbReference type="Gene3D" id="3.30.530.20">
    <property type="match status" value="1"/>
</dbReference>
<gene>
    <name evidence="1" type="ORF">BKK80_28930</name>
</gene>
<name>A0ABM6FD64_9BURK</name>
<dbReference type="Proteomes" id="UP000177515">
    <property type="component" value="Chromosome 2"/>
</dbReference>
<organism evidence="1 2">
    <name type="scientific">Cupriavidus malaysiensis</name>
    <dbReference type="NCBI Taxonomy" id="367825"/>
    <lineage>
        <taxon>Bacteria</taxon>
        <taxon>Pseudomonadati</taxon>
        <taxon>Pseudomonadota</taxon>
        <taxon>Betaproteobacteria</taxon>
        <taxon>Burkholderiales</taxon>
        <taxon>Burkholderiaceae</taxon>
        <taxon>Cupriavidus</taxon>
    </lineage>
</organism>
<dbReference type="Pfam" id="PF10604">
    <property type="entry name" value="Polyketide_cyc2"/>
    <property type="match status" value="1"/>
</dbReference>
<protein>
    <submittedName>
        <fullName evidence="1">Polyketide cyclase</fullName>
    </submittedName>
</protein>
<evidence type="ECO:0000313" key="2">
    <source>
        <dbReference type="Proteomes" id="UP000177515"/>
    </source>
</evidence>
<evidence type="ECO:0000313" key="1">
    <source>
        <dbReference type="EMBL" id="AOZ09734.1"/>
    </source>
</evidence>
<dbReference type="SUPFAM" id="SSF55961">
    <property type="entry name" value="Bet v1-like"/>
    <property type="match status" value="1"/>
</dbReference>
<keyword evidence="2" id="KW-1185">Reference proteome</keyword>
<reference evidence="1 2" key="1">
    <citation type="submission" date="2016-10" db="EMBL/GenBank/DDBJ databases">
        <title>Complete genome sequences of three Cupriavidus strains isolated from various Malaysian environments.</title>
        <authorList>
            <person name="Abdullah A.A.-A."/>
            <person name="Shafie N.A.H."/>
            <person name="Lau N.S."/>
        </authorList>
    </citation>
    <scope>NUCLEOTIDE SEQUENCE [LARGE SCALE GENOMIC DNA]</scope>
    <source>
        <strain evidence="1 2">USMAA1020</strain>
    </source>
</reference>